<sequence>MVESEELLIEPLFKFVEEKGSINTLVTVSERALHTKINGEYIEIIHPIKKITKIINKNKLCVDDEFIAEICWIKANNNISENDLINYHKLEGSILYHYKLDLLLGTSRLFLLKSEFEINK</sequence>
<organism evidence="1 2">
    <name type="scientific">Polaribacter ponticola</name>
    <dbReference type="NCBI Taxonomy" id="2978475"/>
    <lineage>
        <taxon>Bacteria</taxon>
        <taxon>Pseudomonadati</taxon>
        <taxon>Bacteroidota</taxon>
        <taxon>Flavobacteriia</taxon>
        <taxon>Flavobacteriales</taxon>
        <taxon>Flavobacteriaceae</taxon>
    </lineage>
</organism>
<reference evidence="1" key="1">
    <citation type="submission" date="2023-02" db="EMBL/GenBank/DDBJ databases">
        <title>Polaribacter ponticola sp. nov., isolated from seawater.</title>
        <authorList>
            <person name="Baek J.H."/>
            <person name="Kim J.M."/>
            <person name="Choi D.G."/>
            <person name="Jeon C.O."/>
        </authorList>
    </citation>
    <scope>NUCLEOTIDE SEQUENCE</scope>
    <source>
        <strain evidence="1">MSW5</strain>
    </source>
</reference>
<accession>A0ABT5S5R8</accession>
<dbReference type="RefSeq" id="WP_265726668.1">
    <property type="nucleotide sequence ID" value="NZ_JAOSLC020000002.1"/>
</dbReference>
<keyword evidence="2" id="KW-1185">Reference proteome</keyword>
<dbReference type="Proteomes" id="UP001151478">
    <property type="component" value="Unassembled WGS sequence"/>
</dbReference>
<evidence type="ECO:0000313" key="1">
    <source>
        <dbReference type="EMBL" id="MDD7913446.1"/>
    </source>
</evidence>
<comment type="caution">
    <text evidence="1">The sequence shown here is derived from an EMBL/GenBank/DDBJ whole genome shotgun (WGS) entry which is preliminary data.</text>
</comment>
<dbReference type="EMBL" id="JAOSLC020000002">
    <property type="protein sequence ID" value="MDD7913446.1"/>
    <property type="molecule type" value="Genomic_DNA"/>
</dbReference>
<protein>
    <submittedName>
        <fullName evidence="1">Uncharacterized protein</fullName>
    </submittedName>
</protein>
<proteinExistence type="predicted"/>
<evidence type="ECO:0000313" key="2">
    <source>
        <dbReference type="Proteomes" id="UP001151478"/>
    </source>
</evidence>
<gene>
    <name evidence="1" type="ORF">N5A56_002985</name>
</gene>
<name>A0ABT5S5R8_9FLAO</name>